<keyword evidence="2" id="KW-0812">Transmembrane</keyword>
<sequence>MARRDDAIVGSQERGMGRGSSTRKYCFQAWHFGDELVSETYYNNQAMARYLEEHLEPNFAQKLHIRAAAPANRIKALVVPRTVYVSARQIVSPDDEEDIITAFRDEQYGNLVTAYFQHIQKTLDFYNCFVEGLERKIICDHFSTVRVRKAFYQRKSELRLPREESWGDIGKGLTHGTLSIPVNAAVTVTSFIRSWFRSDNPGPEPQPGNPRPAQANTATSQHAQATPEDSNAIRTVTDALRNLFEWFTAQSESTQAVATAGTARSYCQFKEKTRELVSLLKPLNQAYKNAENQGSKGKVLDLSKIWKHLVRADTARHHGEDLIINLNQTGLLDAMVARHSATKSTAYAIGAVGGVGVAVYGIFALTGLPMVAAIAVGCVAALVTGSKSLEHKEYRDRIRDMKVDFDSFRKAWDDVVLTLALQFATSAGVAVTIEDEARDYILRSFGLDSRDFNESAYTMASLSVRVDYLDQTFLKFTKNMDWIDKQENLGLRRGVEAA</sequence>
<organism evidence="3 4">
    <name type="scientific">Scytalidium lignicola</name>
    <name type="common">Hyphomycete</name>
    <dbReference type="NCBI Taxonomy" id="5539"/>
    <lineage>
        <taxon>Eukaryota</taxon>
        <taxon>Fungi</taxon>
        <taxon>Dikarya</taxon>
        <taxon>Ascomycota</taxon>
        <taxon>Pezizomycotina</taxon>
        <taxon>Leotiomycetes</taxon>
        <taxon>Leotiomycetes incertae sedis</taxon>
        <taxon>Scytalidium</taxon>
    </lineage>
</organism>
<protein>
    <submittedName>
        <fullName evidence="3">Uncharacterized protein</fullName>
    </submittedName>
</protein>
<feature type="compositionally biased region" description="Polar residues" evidence="1">
    <location>
        <begin position="214"/>
        <end position="231"/>
    </location>
</feature>
<dbReference type="OrthoDB" id="10409713at2759"/>
<keyword evidence="2" id="KW-0472">Membrane</keyword>
<dbReference type="Proteomes" id="UP000258309">
    <property type="component" value="Unassembled WGS sequence"/>
</dbReference>
<evidence type="ECO:0000313" key="4">
    <source>
        <dbReference type="Proteomes" id="UP000258309"/>
    </source>
</evidence>
<comment type="caution">
    <text evidence="3">The sequence shown here is derived from an EMBL/GenBank/DDBJ whole genome shotgun (WGS) entry which is preliminary data.</text>
</comment>
<feature type="region of interest" description="Disordered" evidence="1">
    <location>
        <begin position="197"/>
        <end position="231"/>
    </location>
</feature>
<reference evidence="3 4" key="1">
    <citation type="submission" date="2018-05" db="EMBL/GenBank/DDBJ databases">
        <title>Draft genome sequence of Scytalidium lignicola DSM 105466, a ubiquitous saprotrophic fungus.</title>
        <authorList>
            <person name="Buettner E."/>
            <person name="Gebauer A.M."/>
            <person name="Hofrichter M."/>
            <person name="Liers C."/>
            <person name="Kellner H."/>
        </authorList>
    </citation>
    <scope>NUCLEOTIDE SEQUENCE [LARGE SCALE GENOMIC DNA]</scope>
    <source>
        <strain evidence="3 4">DSM 105466</strain>
    </source>
</reference>
<feature type="non-terminal residue" evidence="3">
    <location>
        <position position="1"/>
    </location>
</feature>
<dbReference type="AlphaFoldDB" id="A0A3E2HAL6"/>
<evidence type="ECO:0000256" key="2">
    <source>
        <dbReference type="SAM" id="Phobius"/>
    </source>
</evidence>
<feature type="transmembrane region" description="Helical" evidence="2">
    <location>
        <begin position="345"/>
        <end position="365"/>
    </location>
</feature>
<name>A0A3E2HAL6_SCYLI</name>
<keyword evidence="2" id="KW-1133">Transmembrane helix</keyword>
<dbReference type="STRING" id="5539.A0A3E2HAL6"/>
<feature type="region of interest" description="Disordered" evidence="1">
    <location>
        <begin position="1"/>
        <end position="20"/>
    </location>
</feature>
<proteinExistence type="predicted"/>
<gene>
    <name evidence="3" type="ORF">B7463_g5889</name>
</gene>
<feature type="non-terminal residue" evidence="3">
    <location>
        <position position="498"/>
    </location>
</feature>
<keyword evidence="4" id="KW-1185">Reference proteome</keyword>
<evidence type="ECO:0000313" key="3">
    <source>
        <dbReference type="EMBL" id="RFU30454.1"/>
    </source>
</evidence>
<evidence type="ECO:0000256" key="1">
    <source>
        <dbReference type="SAM" id="MobiDB-lite"/>
    </source>
</evidence>
<accession>A0A3E2HAL6</accession>
<dbReference type="EMBL" id="NCSJ02000100">
    <property type="protein sequence ID" value="RFU30454.1"/>
    <property type="molecule type" value="Genomic_DNA"/>
</dbReference>
<dbReference type="OMA" id="CEWRSAS"/>
<feature type="transmembrane region" description="Helical" evidence="2">
    <location>
        <begin position="371"/>
        <end position="389"/>
    </location>
</feature>